<dbReference type="PANTHER" id="PTHR31374">
    <property type="entry name" value="AUXIN-INDUCED PROTEIN-LIKE-RELATED"/>
    <property type="match status" value="1"/>
</dbReference>
<dbReference type="PANTHER" id="PTHR31374:SF275">
    <property type="entry name" value="AUXIN-INDUCED PROTEIN 6B-LIKE"/>
    <property type="match status" value="1"/>
</dbReference>
<protein>
    <submittedName>
        <fullName evidence="2">Uncharacterized protein</fullName>
    </submittedName>
</protein>
<evidence type="ECO:0000313" key="2">
    <source>
        <dbReference type="EMBL" id="KAL1541321.1"/>
    </source>
</evidence>
<dbReference type="EMBL" id="JBEAFC010000009">
    <property type="protein sequence ID" value="KAL1541321.1"/>
    <property type="molecule type" value="Genomic_DNA"/>
</dbReference>
<sequence>MQTRKHEKGKDSRPGCRNNISIAKVKYFIKKVPKYLSSYLISWEIRSWMTSCGTKSGHFSVMTCGNGESKKFLVGLRLLSYPPFVRLLEAAEREFGFEQKGVLTLPCEASELLQMLSNV</sequence>
<evidence type="ECO:0000313" key="3">
    <source>
        <dbReference type="Proteomes" id="UP001567538"/>
    </source>
</evidence>
<proteinExistence type="inferred from homology"/>
<dbReference type="Proteomes" id="UP001567538">
    <property type="component" value="Unassembled WGS sequence"/>
</dbReference>
<reference evidence="2 3" key="1">
    <citation type="submission" date="2024-06" db="EMBL/GenBank/DDBJ databases">
        <title>A chromosome level genome sequence of Diviner's sage (Salvia divinorum).</title>
        <authorList>
            <person name="Ford S.A."/>
            <person name="Ro D.-K."/>
            <person name="Ness R.W."/>
            <person name="Phillips M.A."/>
        </authorList>
    </citation>
    <scope>NUCLEOTIDE SEQUENCE [LARGE SCALE GENOMIC DNA]</scope>
    <source>
        <strain evidence="2">SAF-2024a</strain>
        <tissue evidence="2">Leaf</tissue>
    </source>
</reference>
<name>A0ABD1GB20_SALDI</name>
<dbReference type="Pfam" id="PF02519">
    <property type="entry name" value="Auxin_inducible"/>
    <property type="match status" value="1"/>
</dbReference>
<comment type="caution">
    <text evidence="2">The sequence shown here is derived from an EMBL/GenBank/DDBJ whole genome shotgun (WGS) entry which is preliminary data.</text>
</comment>
<keyword evidence="3" id="KW-1185">Reference proteome</keyword>
<gene>
    <name evidence="2" type="ORF">AAHA92_25558</name>
</gene>
<dbReference type="InterPro" id="IPR003676">
    <property type="entry name" value="SAUR_fam"/>
</dbReference>
<accession>A0ABD1GB20</accession>
<organism evidence="2 3">
    <name type="scientific">Salvia divinorum</name>
    <name type="common">Maria pastora</name>
    <name type="synonym">Diviner's sage</name>
    <dbReference type="NCBI Taxonomy" id="28513"/>
    <lineage>
        <taxon>Eukaryota</taxon>
        <taxon>Viridiplantae</taxon>
        <taxon>Streptophyta</taxon>
        <taxon>Embryophyta</taxon>
        <taxon>Tracheophyta</taxon>
        <taxon>Spermatophyta</taxon>
        <taxon>Magnoliopsida</taxon>
        <taxon>eudicotyledons</taxon>
        <taxon>Gunneridae</taxon>
        <taxon>Pentapetalae</taxon>
        <taxon>asterids</taxon>
        <taxon>lamiids</taxon>
        <taxon>Lamiales</taxon>
        <taxon>Lamiaceae</taxon>
        <taxon>Nepetoideae</taxon>
        <taxon>Mentheae</taxon>
        <taxon>Salviinae</taxon>
        <taxon>Salvia</taxon>
        <taxon>Salvia subgen. Calosphace</taxon>
    </lineage>
</organism>
<dbReference type="AlphaFoldDB" id="A0ABD1GB20"/>
<comment type="similarity">
    <text evidence="1">Belongs to the ARG7 family.</text>
</comment>
<evidence type="ECO:0000256" key="1">
    <source>
        <dbReference type="ARBA" id="ARBA00006974"/>
    </source>
</evidence>